<keyword evidence="5" id="KW-0804">Transcription</keyword>
<evidence type="ECO:0000313" key="8">
    <source>
        <dbReference type="Proteomes" id="UP001201262"/>
    </source>
</evidence>
<keyword evidence="4" id="KW-0010">Activator</keyword>
<dbReference type="GO" id="GO:0008168">
    <property type="term" value="F:methyltransferase activity"/>
    <property type="evidence" value="ECO:0007669"/>
    <property type="project" value="UniProtKB-KW"/>
</dbReference>
<dbReference type="GO" id="GO:0003700">
    <property type="term" value="F:DNA-binding transcription factor activity"/>
    <property type="evidence" value="ECO:0007669"/>
    <property type="project" value="InterPro"/>
</dbReference>
<proteinExistence type="predicted"/>
<protein>
    <submittedName>
        <fullName evidence="7">Metal binding domain of Ada-domain-containing protein</fullName>
    </submittedName>
</protein>
<dbReference type="Gene3D" id="1.10.10.60">
    <property type="entry name" value="Homeodomain-like"/>
    <property type="match status" value="1"/>
</dbReference>
<keyword evidence="2" id="KW-0489">Methyltransferase</keyword>
<dbReference type="SUPFAM" id="SSF46689">
    <property type="entry name" value="Homeodomain-like"/>
    <property type="match status" value="1"/>
</dbReference>
<dbReference type="EMBL" id="JAJTJA010000003">
    <property type="protein sequence ID" value="KAH8702507.1"/>
    <property type="molecule type" value="Genomic_DNA"/>
</dbReference>
<evidence type="ECO:0000256" key="2">
    <source>
        <dbReference type="ARBA" id="ARBA00022603"/>
    </source>
</evidence>
<name>A0AAD4KWL3_9EURO</name>
<dbReference type="GO" id="GO:0006281">
    <property type="term" value="P:DNA repair"/>
    <property type="evidence" value="ECO:0007669"/>
    <property type="project" value="InterPro"/>
</dbReference>
<dbReference type="InterPro" id="IPR004026">
    <property type="entry name" value="Ada_DNA_repair_Zn-bd"/>
</dbReference>
<dbReference type="InterPro" id="IPR035451">
    <property type="entry name" value="Ada-like_dom_sf"/>
</dbReference>
<dbReference type="Pfam" id="PF00165">
    <property type="entry name" value="HTH_AraC"/>
    <property type="match status" value="1"/>
</dbReference>
<dbReference type="GO" id="GO:0032259">
    <property type="term" value="P:methylation"/>
    <property type="evidence" value="ECO:0007669"/>
    <property type="project" value="UniProtKB-KW"/>
</dbReference>
<evidence type="ECO:0000256" key="5">
    <source>
        <dbReference type="ARBA" id="ARBA00023163"/>
    </source>
</evidence>
<gene>
    <name evidence="7" type="ORF">BGW36DRAFT_117996</name>
</gene>
<keyword evidence="8" id="KW-1185">Reference proteome</keyword>
<reference evidence="7" key="1">
    <citation type="submission" date="2021-12" db="EMBL/GenBank/DDBJ databases">
        <title>Convergent genome expansion in fungi linked to evolution of root-endophyte symbiosis.</title>
        <authorList>
            <consortium name="DOE Joint Genome Institute"/>
            <person name="Ke Y.-H."/>
            <person name="Bonito G."/>
            <person name="Liao H.-L."/>
            <person name="Looney B."/>
            <person name="Rojas-Flechas A."/>
            <person name="Nash J."/>
            <person name="Hameed K."/>
            <person name="Schadt C."/>
            <person name="Martin F."/>
            <person name="Crous P.W."/>
            <person name="Miettinen O."/>
            <person name="Magnuson J.K."/>
            <person name="Labbe J."/>
            <person name="Jacobson D."/>
            <person name="Doktycz M.J."/>
            <person name="Veneault-Fourrey C."/>
            <person name="Kuo A."/>
            <person name="Mondo S."/>
            <person name="Calhoun S."/>
            <person name="Riley R."/>
            <person name="Ohm R."/>
            <person name="LaButti K."/>
            <person name="Andreopoulos B."/>
            <person name="Pangilinan J."/>
            <person name="Nolan M."/>
            <person name="Tritt A."/>
            <person name="Clum A."/>
            <person name="Lipzen A."/>
            <person name="Daum C."/>
            <person name="Barry K."/>
            <person name="Grigoriev I.V."/>
            <person name="Vilgalys R."/>
        </authorList>
    </citation>
    <scope>NUCLEOTIDE SEQUENCE</scope>
    <source>
        <strain evidence="7">PMI_201</strain>
    </source>
</reference>
<dbReference type="InterPro" id="IPR009057">
    <property type="entry name" value="Homeodomain-like_sf"/>
</dbReference>
<organism evidence="7 8">
    <name type="scientific">Talaromyces proteolyticus</name>
    <dbReference type="NCBI Taxonomy" id="1131652"/>
    <lineage>
        <taxon>Eukaryota</taxon>
        <taxon>Fungi</taxon>
        <taxon>Dikarya</taxon>
        <taxon>Ascomycota</taxon>
        <taxon>Pezizomycotina</taxon>
        <taxon>Eurotiomycetes</taxon>
        <taxon>Eurotiomycetidae</taxon>
        <taxon>Eurotiales</taxon>
        <taxon>Trichocomaceae</taxon>
        <taxon>Talaromyces</taxon>
        <taxon>Talaromyces sect. Bacilispori</taxon>
    </lineage>
</organism>
<evidence type="ECO:0000256" key="1">
    <source>
        <dbReference type="ARBA" id="ARBA00001947"/>
    </source>
</evidence>
<keyword evidence="3" id="KW-0805">Transcription regulation</keyword>
<evidence type="ECO:0000256" key="3">
    <source>
        <dbReference type="ARBA" id="ARBA00023015"/>
    </source>
</evidence>
<evidence type="ECO:0000313" key="7">
    <source>
        <dbReference type="EMBL" id="KAH8702507.1"/>
    </source>
</evidence>
<evidence type="ECO:0000259" key="6">
    <source>
        <dbReference type="PROSITE" id="PS01124"/>
    </source>
</evidence>
<dbReference type="PROSITE" id="PS01124">
    <property type="entry name" value="HTH_ARAC_FAMILY_2"/>
    <property type="match status" value="1"/>
</dbReference>
<keyword evidence="2" id="KW-0808">Transferase</keyword>
<sequence>MARLLLPPTHNHTSPSTRWKAVVYRDASNNSFVYAVRSTRIYCRPNCPARLARRANVEFYDSPAAALAAGYRACKRCKPGQTTLAEAGAAGGNASEGMVAKAKERIASALRAGQQRPTLGMLAKEAGLTPSYFHRVFKKVVGLTPGQFADGIRKGVRDGVVDCEISEGSAALCQEVEAADMWFGFDDLINWDELENIGMESSL</sequence>
<dbReference type="Proteomes" id="UP001201262">
    <property type="component" value="Unassembled WGS sequence"/>
</dbReference>
<dbReference type="Gene3D" id="3.40.10.10">
    <property type="entry name" value="DNA Methylphosphotriester Repair Domain"/>
    <property type="match status" value="1"/>
</dbReference>
<dbReference type="AlphaFoldDB" id="A0AAD4KWL3"/>
<evidence type="ECO:0000256" key="4">
    <source>
        <dbReference type="ARBA" id="ARBA00023159"/>
    </source>
</evidence>
<comment type="caution">
    <text evidence="7">The sequence shown here is derived from an EMBL/GenBank/DDBJ whole genome shotgun (WGS) entry which is preliminary data.</text>
</comment>
<feature type="domain" description="HTH araC/xylS-type" evidence="6">
    <location>
        <begin position="110"/>
        <end position="151"/>
    </location>
</feature>
<dbReference type="Pfam" id="PF02805">
    <property type="entry name" value="Ada_Zn_binding"/>
    <property type="match status" value="1"/>
</dbReference>
<dbReference type="GO" id="GO:0043565">
    <property type="term" value="F:sequence-specific DNA binding"/>
    <property type="evidence" value="ECO:0007669"/>
    <property type="project" value="InterPro"/>
</dbReference>
<dbReference type="GeneID" id="70239556"/>
<dbReference type="GO" id="GO:0008270">
    <property type="term" value="F:zinc ion binding"/>
    <property type="evidence" value="ECO:0007669"/>
    <property type="project" value="InterPro"/>
</dbReference>
<comment type="cofactor">
    <cofactor evidence="1">
        <name>Zn(2+)</name>
        <dbReference type="ChEBI" id="CHEBI:29105"/>
    </cofactor>
</comment>
<accession>A0AAD4KWL3</accession>
<dbReference type="RefSeq" id="XP_046075883.1">
    <property type="nucleotide sequence ID" value="XM_046209269.1"/>
</dbReference>
<dbReference type="SUPFAM" id="SSF57884">
    <property type="entry name" value="Ada DNA repair protein, N-terminal domain (N-Ada 10)"/>
    <property type="match status" value="1"/>
</dbReference>
<dbReference type="InterPro" id="IPR018060">
    <property type="entry name" value="HTH_AraC"/>
</dbReference>